<reference evidence="3" key="1">
    <citation type="submission" date="2019-05" db="EMBL/GenBank/DDBJ databases">
        <title>Annotation for the trematode Paragonimus heterotremus.</title>
        <authorList>
            <person name="Choi Y.-J."/>
        </authorList>
    </citation>
    <scope>NUCLEOTIDE SEQUENCE</scope>
    <source>
        <strain evidence="3">LC</strain>
    </source>
</reference>
<dbReference type="PANTHER" id="PTHR15730:SF5">
    <property type="entry name" value="SI:CH211-210B2.2-RELATED"/>
    <property type="match status" value="1"/>
</dbReference>
<name>A0A8J4WFJ8_9TREM</name>
<dbReference type="InterPro" id="IPR031161">
    <property type="entry name" value="Peptidase_M60_dom"/>
</dbReference>
<evidence type="ECO:0000313" key="3">
    <source>
        <dbReference type="EMBL" id="KAF5398768.1"/>
    </source>
</evidence>
<dbReference type="InterPro" id="IPR042279">
    <property type="entry name" value="Pep_M60_3"/>
</dbReference>
<dbReference type="SMART" id="SM01276">
    <property type="entry name" value="M60-like"/>
    <property type="match status" value="1"/>
</dbReference>
<dbReference type="Pfam" id="PF13402">
    <property type="entry name" value="Peptidase_M60"/>
    <property type="match status" value="1"/>
</dbReference>
<sequence length="742" mass="84743">MTNALLLTLVSILRITLTHAVPSVMIYSCYSTSASPERNNVALKKPVIANAKWADCLVDGKYKSTIIPLADKMPFVAVDLRDVYLLDSIHVHAQNQRSFYNQGLKLNFSVYVWPKFTTACDMSQHYPWKLVKAGLVFTRNGEQIVLLGQIRAQYIIIMPDNITFKKPNQGLVMGELRAFGEKIQDGYVPKLPKEAEDATKSGRTADNKTLASRLELASRSWNYFRKNDVIGSYTAGEVESAGVQKAVRKLIDTYNKYFVYHAICDRHPLKKDPGTARAFWNYNRILFMQRGSKIVRAPGATRNPGSVNPNLKPSSYNVTFNIDVAGSFFPMGGYAKPGEAFRYQVLNVSTSNLRGFRIRINPQTDNIERHDQYKRWPVVTTVEDLKMKGQMASPFGGPIVVQTPSKVNITICFKNVYRYGWFDIRNRESVRNWNTERQRYRSTPYMMIVGDQMISMVQTDIGVNTNRETLIWSTTYFDNVIKIMHNYRGSDYATSRAQVFVTDQQIAFGWGHSGYPLMGHNSWGDAFNTVDTLKKGECIGYPHEIGHNLQVWKMTLMDGAEVTNNIYIPVVHHHLLGLPAFEQPYTPGSSPNDLKDMVNTWKNGSYRGVSVNYYNYLARLFNESLVGNVLPLVLSTKEPLNSENLKANFWVRALCNESKYDLVPFHRLWGFKLNEKTLQFCGTFPCFIPEDEFTKQVPKLVEKVLKNYGKNCSRDTPCKMKLNRNLMRGINEVGKQYIFIHK</sequence>
<dbReference type="Pfam" id="PF17291">
    <property type="entry name" value="M60-like_N"/>
    <property type="match status" value="1"/>
</dbReference>
<feature type="signal peptide" evidence="1">
    <location>
        <begin position="1"/>
        <end position="20"/>
    </location>
</feature>
<feature type="chain" id="PRO_5035171377" description="Peptidase M60 domain-containing protein" evidence="1">
    <location>
        <begin position="21"/>
        <end position="742"/>
    </location>
</feature>
<comment type="caution">
    <text evidence="3">The sequence shown here is derived from an EMBL/GenBank/DDBJ whole genome shotgun (WGS) entry which is preliminary data.</text>
</comment>
<organism evidence="3 4">
    <name type="scientific">Paragonimus heterotremus</name>
    <dbReference type="NCBI Taxonomy" id="100268"/>
    <lineage>
        <taxon>Eukaryota</taxon>
        <taxon>Metazoa</taxon>
        <taxon>Spiralia</taxon>
        <taxon>Lophotrochozoa</taxon>
        <taxon>Platyhelminthes</taxon>
        <taxon>Trematoda</taxon>
        <taxon>Digenea</taxon>
        <taxon>Plagiorchiida</taxon>
        <taxon>Troglotremata</taxon>
        <taxon>Troglotrematidae</taxon>
        <taxon>Paragonimus</taxon>
    </lineage>
</organism>
<dbReference type="Gene3D" id="2.60.120.260">
    <property type="entry name" value="Galactose-binding domain-like"/>
    <property type="match status" value="1"/>
</dbReference>
<dbReference type="Proteomes" id="UP000748531">
    <property type="component" value="Unassembled WGS sequence"/>
</dbReference>
<dbReference type="AlphaFoldDB" id="A0A8J4WFJ8"/>
<feature type="domain" description="Peptidase M60" evidence="2">
    <location>
        <begin position="326"/>
        <end position="631"/>
    </location>
</feature>
<dbReference type="Gene3D" id="1.10.390.30">
    <property type="entry name" value="Peptidase M60, enhancin-like domain 3"/>
    <property type="match status" value="1"/>
</dbReference>
<keyword evidence="4" id="KW-1185">Reference proteome</keyword>
<evidence type="ECO:0000256" key="1">
    <source>
        <dbReference type="SAM" id="SignalP"/>
    </source>
</evidence>
<keyword evidence="1" id="KW-0732">Signal</keyword>
<dbReference type="EMBL" id="LUCH01004660">
    <property type="protein sequence ID" value="KAF5398768.1"/>
    <property type="molecule type" value="Genomic_DNA"/>
</dbReference>
<protein>
    <recommendedName>
        <fullName evidence="2">Peptidase M60 domain-containing protein</fullName>
    </recommendedName>
</protein>
<dbReference type="Gene3D" id="3.40.390.80">
    <property type="entry name" value="Peptidase M60, enhancin-like domain 2"/>
    <property type="match status" value="1"/>
</dbReference>
<dbReference type="OrthoDB" id="10260387at2759"/>
<accession>A0A8J4WFJ8</accession>
<gene>
    <name evidence="3" type="ORF">PHET_07487</name>
</gene>
<dbReference type="PANTHER" id="PTHR15730">
    <property type="entry name" value="EXPERIMENTAL AUTOIMMUNE PROSTATITIS ANTIGEN 2-RELATED"/>
    <property type="match status" value="1"/>
</dbReference>
<dbReference type="InterPro" id="IPR051244">
    <property type="entry name" value="TCAF"/>
</dbReference>
<dbReference type="PROSITE" id="PS51723">
    <property type="entry name" value="PEPTIDASE_M60"/>
    <property type="match status" value="1"/>
</dbReference>
<evidence type="ECO:0000259" key="2">
    <source>
        <dbReference type="PROSITE" id="PS51723"/>
    </source>
</evidence>
<proteinExistence type="predicted"/>
<evidence type="ECO:0000313" key="4">
    <source>
        <dbReference type="Proteomes" id="UP000748531"/>
    </source>
</evidence>
<dbReference type="InterPro" id="IPR035423">
    <property type="entry name" value="M60-like_N"/>
</dbReference>